<accession>A0A1G6CU67</accession>
<proteinExistence type="predicted"/>
<dbReference type="EMBL" id="FMXO01000009">
    <property type="protein sequence ID" value="SDB36344.1"/>
    <property type="molecule type" value="Genomic_DNA"/>
</dbReference>
<gene>
    <name evidence="1" type="ORF">SAMN05660653_01715</name>
</gene>
<evidence type="ECO:0000313" key="1">
    <source>
        <dbReference type="EMBL" id="SDB36344.1"/>
    </source>
</evidence>
<keyword evidence="2" id="KW-1185">Reference proteome</keyword>
<protein>
    <submittedName>
        <fullName evidence="1">Uncharacterized protein</fullName>
    </submittedName>
</protein>
<name>A0A1G6CU67_9BACT</name>
<dbReference type="Proteomes" id="UP000198771">
    <property type="component" value="Unassembled WGS sequence"/>
</dbReference>
<organism evidence="1 2">
    <name type="scientific">Desulfonatronum thiosulfatophilum</name>
    <dbReference type="NCBI Taxonomy" id="617002"/>
    <lineage>
        <taxon>Bacteria</taxon>
        <taxon>Pseudomonadati</taxon>
        <taxon>Thermodesulfobacteriota</taxon>
        <taxon>Desulfovibrionia</taxon>
        <taxon>Desulfovibrionales</taxon>
        <taxon>Desulfonatronaceae</taxon>
        <taxon>Desulfonatronum</taxon>
    </lineage>
</organism>
<reference evidence="1 2" key="1">
    <citation type="submission" date="2016-10" db="EMBL/GenBank/DDBJ databases">
        <authorList>
            <person name="de Groot N.N."/>
        </authorList>
    </citation>
    <scope>NUCLEOTIDE SEQUENCE [LARGE SCALE GENOMIC DNA]</scope>
    <source>
        <strain evidence="1 2">ASO4-2</strain>
    </source>
</reference>
<evidence type="ECO:0000313" key="2">
    <source>
        <dbReference type="Proteomes" id="UP000198771"/>
    </source>
</evidence>
<dbReference type="STRING" id="617002.SAMN05660653_01715"/>
<sequence>MIVMLRDNCPEDALVKMNLFTRRDGEGVRGIQIPRLHIASNPGAERTGRNGKDADRAILWTTNKMVLEMVIRRDP</sequence>
<dbReference type="AlphaFoldDB" id="A0A1G6CU67"/>